<dbReference type="Gene3D" id="3.60.15.10">
    <property type="entry name" value="Ribonuclease Z/Hydroxyacylglutathione hydrolase-like"/>
    <property type="match status" value="1"/>
</dbReference>
<dbReference type="Pfam" id="PF00753">
    <property type="entry name" value="Lactamase_B"/>
    <property type="match status" value="1"/>
</dbReference>
<proteinExistence type="predicted"/>
<protein>
    <submittedName>
        <fullName evidence="4">MBL fold metallo-hydrolase</fullName>
    </submittedName>
</protein>
<dbReference type="Pfam" id="PF07521">
    <property type="entry name" value="RMMBL"/>
    <property type="match status" value="1"/>
</dbReference>
<dbReference type="Proteomes" id="UP000464086">
    <property type="component" value="Chromosome"/>
</dbReference>
<evidence type="ECO:0000313" key="5">
    <source>
        <dbReference type="Proteomes" id="UP000464086"/>
    </source>
</evidence>
<dbReference type="SMART" id="SM01027">
    <property type="entry name" value="Beta-Casp"/>
    <property type="match status" value="1"/>
</dbReference>
<dbReference type="InterPro" id="IPR050698">
    <property type="entry name" value="MBL"/>
</dbReference>
<accession>A0A6P1GE39</accession>
<feature type="domain" description="Beta-Casp" evidence="3">
    <location>
        <begin position="257"/>
        <end position="375"/>
    </location>
</feature>
<dbReference type="GO" id="GO:0016787">
    <property type="term" value="F:hydrolase activity"/>
    <property type="evidence" value="ECO:0007669"/>
    <property type="project" value="UniProtKB-KW"/>
</dbReference>
<dbReference type="RefSeq" id="WP_159365932.1">
    <property type="nucleotide sequence ID" value="NZ_CP047218.1"/>
</dbReference>
<dbReference type="PANTHER" id="PTHR11203">
    <property type="entry name" value="CLEAVAGE AND POLYADENYLATION SPECIFICITY FACTOR FAMILY MEMBER"/>
    <property type="match status" value="1"/>
</dbReference>
<feature type="domain" description="Metallo-beta-lactamase" evidence="2">
    <location>
        <begin position="19"/>
        <end position="236"/>
    </location>
</feature>
<evidence type="ECO:0000256" key="1">
    <source>
        <dbReference type="ARBA" id="ARBA00022801"/>
    </source>
</evidence>
<dbReference type="EMBL" id="CP047218">
    <property type="protein sequence ID" value="QHD66648.1"/>
    <property type="molecule type" value="Genomic_DNA"/>
</dbReference>
<dbReference type="Gene3D" id="3.40.50.10890">
    <property type="match status" value="1"/>
</dbReference>
<evidence type="ECO:0000259" key="2">
    <source>
        <dbReference type="SMART" id="SM00849"/>
    </source>
</evidence>
<keyword evidence="1 4" id="KW-0378">Hydrolase</keyword>
<dbReference type="SMART" id="SM00849">
    <property type="entry name" value="Lactamase_B"/>
    <property type="match status" value="1"/>
</dbReference>
<evidence type="ECO:0000259" key="3">
    <source>
        <dbReference type="SMART" id="SM01027"/>
    </source>
</evidence>
<gene>
    <name evidence="4" type="ORF">GS397_05940</name>
</gene>
<name>A0A6P1GE39_SPHYA</name>
<dbReference type="CDD" id="cd16295">
    <property type="entry name" value="TTHA0252-CPSF-like_MBL-fold"/>
    <property type="match status" value="1"/>
</dbReference>
<reference evidence="4 5" key="1">
    <citation type="submission" date="2019-12" db="EMBL/GenBank/DDBJ databases">
        <title>Functional and genomic insights into the Sphingobium yanoikuyae YC-JY1, a bacterium efficiently degrading bisphenol A.</title>
        <authorList>
            <person name="Jia Y."/>
            <person name="Li X."/>
            <person name="Wang J."/>
            <person name="Eltoukhy A."/>
            <person name="Lamraoui I."/>
            <person name="Yan Y."/>
        </authorList>
    </citation>
    <scope>NUCLEOTIDE SEQUENCE [LARGE SCALE GENOMIC DNA]</scope>
    <source>
        <strain evidence="4 5">YC-JY1</strain>
    </source>
</reference>
<sequence length="525" mass="56925">MTTEESVSLTFHGAGRTVTGSCMEVAHGKRRLLIDCGLFQGSRSLEGLNHRAFAFRPSEIDAVIVTHAHMDHCGLLPKLVASGYAGKVWCTAPTRDLLAFMLPDAGRIQENDTARRNRRQDRAGEEPFEPIFTEHDGTQAALHACEVPLETWFEPVPGIRARLWNAGHILGSASVELVVGGLRLLFSGDLGPEHKAFHPDPAAPSGFDHIVCESTYGDQTRKQYTIRQRRTLLQGEIRKAIAAGGNLVIPVFALERTQELLLDIASLINAGRLPRVPVYIDSPLAGRATEVFGRHADALEDMGKGRIFDHPTFHYVETSTDSMALNDVSGAIIMAASGMCEGGRIRHHLRYNLARADSTILFVGFQAAGTLGRTILDGAKRVRISGRTISVQARIRTIGSYTGHADQEGLMGWIEDRRPVAGSLFLAHGEERTVEALASKLTPLGIARSIITPVIGDCYQLGHAGPAILVGSARDENSEAIGPDWRNMCASLLANLKEDLKALPTNAARLAALRGIMEVLARPAD</sequence>
<dbReference type="PANTHER" id="PTHR11203:SF37">
    <property type="entry name" value="INTEGRATOR COMPLEX SUBUNIT 11"/>
    <property type="match status" value="1"/>
</dbReference>
<dbReference type="Pfam" id="PF10996">
    <property type="entry name" value="Beta-Casp"/>
    <property type="match status" value="1"/>
</dbReference>
<dbReference type="InterPro" id="IPR011108">
    <property type="entry name" value="RMMBL"/>
</dbReference>
<dbReference type="SUPFAM" id="SSF56281">
    <property type="entry name" value="Metallo-hydrolase/oxidoreductase"/>
    <property type="match status" value="1"/>
</dbReference>
<dbReference type="AlphaFoldDB" id="A0A6P1GE39"/>
<dbReference type="InterPro" id="IPR022712">
    <property type="entry name" value="Beta_Casp"/>
</dbReference>
<dbReference type="GO" id="GO:0004521">
    <property type="term" value="F:RNA endonuclease activity"/>
    <property type="evidence" value="ECO:0007669"/>
    <property type="project" value="TreeGrafter"/>
</dbReference>
<dbReference type="InterPro" id="IPR036866">
    <property type="entry name" value="RibonucZ/Hydroxyglut_hydro"/>
</dbReference>
<organism evidence="4 5">
    <name type="scientific">Sphingobium yanoikuyae</name>
    <name type="common">Sphingomonas yanoikuyae</name>
    <dbReference type="NCBI Taxonomy" id="13690"/>
    <lineage>
        <taxon>Bacteria</taxon>
        <taxon>Pseudomonadati</taxon>
        <taxon>Pseudomonadota</taxon>
        <taxon>Alphaproteobacteria</taxon>
        <taxon>Sphingomonadales</taxon>
        <taxon>Sphingomonadaceae</taxon>
        <taxon>Sphingobium</taxon>
    </lineage>
</organism>
<dbReference type="InterPro" id="IPR001279">
    <property type="entry name" value="Metallo-B-lactamas"/>
</dbReference>
<evidence type="ECO:0000313" key="4">
    <source>
        <dbReference type="EMBL" id="QHD66648.1"/>
    </source>
</evidence>